<dbReference type="InterPro" id="IPR001878">
    <property type="entry name" value="Znf_CCHC"/>
</dbReference>
<organism evidence="3 4">
    <name type="scientific">Plakobranchus ocellatus</name>
    <dbReference type="NCBI Taxonomy" id="259542"/>
    <lineage>
        <taxon>Eukaryota</taxon>
        <taxon>Metazoa</taxon>
        <taxon>Spiralia</taxon>
        <taxon>Lophotrochozoa</taxon>
        <taxon>Mollusca</taxon>
        <taxon>Gastropoda</taxon>
        <taxon>Heterobranchia</taxon>
        <taxon>Euthyneura</taxon>
        <taxon>Panpulmonata</taxon>
        <taxon>Sacoglossa</taxon>
        <taxon>Placobranchoidea</taxon>
        <taxon>Plakobranchidae</taxon>
        <taxon>Plakobranchus</taxon>
    </lineage>
</organism>
<evidence type="ECO:0000313" key="4">
    <source>
        <dbReference type="Proteomes" id="UP000735302"/>
    </source>
</evidence>
<dbReference type="PROSITE" id="PS50158">
    <property type="entry name" value="ZF_CCHC"/>
    <property type="match status" value="1"/>
</dbReference>
<name>A0AAV3YMA8_9GAST</name>
<feature type="domain" description="CCHC-type" evidence="2">
    <location>
        <begin position="293"/>
        <end position="309"/>
    </location>
</feature>
<protein>
    <submittedName>
        <fullName evidence="3">Retrovirus-related pol polyprotein from transposon</fullName>
    </submittedName>
</protein>
<keyword evidence="1" id="KW-0479">Metal-binding</keyword>
<keyword evidence="4" id="KW-1185">Reference proteome</keyword>
<dbReference type="InterPro" id="IPR036875">
    <property type="entry name" value="Znf_CCHC_sf"/>
</dbReference>
<evidence type="ECO:0000259" key="2">
    <source>
        <dbReference type="PROSITE" id="PS50158"/>
    </source>
</evidence>
<dbReference type="Gene3D" id="4.10.60.10">
    <property type="entry name" value="Zinc finger, CCHC-type"/>
    <property type="match status" value="1"/>
</dbReference>
<evidence type="ECO:0000256" key="1">
    <source>
        <dbReference type="PROSITE-ProRule" id="PRU00047"/>
    </source>
</evidence>
<dbReference type="GO" id="GO:0008270">
    <property type="term" value="F:zinc ion binding"/>
    <property type="evidence" value="ECO:0007669"/>
    <property type="project" value="UniProtKB-KW"/>
</dbReference>
<keyword evidence="1" id="KW-0863">Zinc-finger</keyword>
<dbReference type="AlphaFoldDB" id="A0AAV3YMA8"/>
<dbReference type="EMBL" id="BLXT01001211">
    <property type="protein sequence ID" value="GFN83687.1"/>
    <property type="molecule type" value="Genomic_DNA"/>
</dbReference>
<dbReference type="SUPFAM" id="SSF57756">
    <property type="entry name" value="Retrovirus zinc finger-like domains"/>
    <property type="match status" value="1"/>
</dbReference>
<dbReference type="SMART" id="SM00343">
    <property type="entry name" value="ZnF_C2HC"/>
    <property type="match status" value="2"/>
</dbReference>
<dbReference type="Proteomes" id="UP000735302">
    <property type="component" value="Unassembled WGS sequence"/>
</dbReference>
<dbReference type="GO" id="GO:0003676">
    <property type="term" value="F:nucleic acid binding"/>
    <property type="evidence" value="ECO:0007669"/>
    <property type="project" value="InterPro"/>
</dbReference>
<evidence type="ECO:0000313" key="3">
    <source>
        <dbReference type="EMBL" id="GFN83687.1"/>
    </source>
</evidence>
<reference evidence="3 4" key="1">
    <citation type="journal article" date="2021" name="Elife">
        <title>Chloroplast acquisition without the gene transfer in kleptoplastic sea slugs, Plakobranchus ocellatus.</title>
        <authorList>
            <person name="Maeda T."/>
            <person name="Takahashi S."/>
            <person name="Yoshida T."/>
            <person name="Shimamura S."/>
            <person name="Takaki Y."/>
            <person name="Nagai Y."/>
            <person name="Toyoda A."/>
            <person name="Suzuki Y."/>
            <person name="Arimoto A."/>
            <person name="Ishii H."/>
            <person name="Satoh N."/>
            <person name="Nishiyama T."/>
            <person name="Hasebe M."/>
            <person name="Maruyama T."/>
            <person name="Minagawa J."/>
            <person name="Obokata J."/>
            <person name="Shigenobu S."/>
        </authorList>
    </citation>
    <scope>NUCLEOTIDE SEQUENCE [LARGE SCALE GENOMIC DNA]</scope>
</reference>
<gene>
    <name evidence="3" type="ORF">PoB_001019300</name>
</gene>
<accession>A0AAV3YMA8</accession>
<dbReference type="Pfam" id="PF00098">
    <property type="entry name" value="zf-CCHC"/>
    <property type="match status" value="1"/>
</dbReference>
<keyword evidence="1" id="KW-0862">Zinc</keyword>
<comment type="caution">
    <text evidence="3">The sequence shown here is derived from an EMBL/GenBank/DDBJ whole genome shotgun (WGS) entry which is preliminary data.</text>
</comment>
<sequence>MSQVKAALRSHTKDNAAEIFEKAIDLLSQDFPDLTLTRIRTSNQSRYAPYSTSKTSTPMCPSGPSATIIRRQVYRSQSVPCLAIHHKIEIFTRISSLASDKKNPLLAWALVKKELEKTFGSVVGPQQAFGMLICSRQRAGEDVTSYSERFLAAIKKAYGPVWVNEASPLTHQQLMRVFLDGLSSHDVKTRIFRLQLEMVAEAIRMAKEEAIRMAKEEAIRMAKEESLAHKRFYRLERVEEPMEINHGRPRGCFNCGGPHKSRFCSRRDNIPAVPSRQINRVSAPQENDRRLKRCFVCHKPGHFMRDCPQKGGRSHRQSLN</sequence>
<proteinExistence type="predicted"/>